<evidence type="ECO:0000256" key="9">
    <source>
        <dbReference type="ARBA" id="ARBA00022989"/>
    </source>
</evidence>
<dbReference type="Pfam" id="PF02386">
    <property type="entry name" value="TrkH"/>
    <property type="match status" value="1"/>
</dbReference>
<feature type="binding site" evidence="12">
    <location>
        <position position="110"/>
    </location>
    <ligand>
        <name>K(+)</name>
        <dbReference type="ChEBI" id="CHEBI:29103"/>
    </ligand>
</feature>
<keyword evidence="3" id="KW-0813">Transport</keyword>
<dbReference type="AlphaFoldDB" id="A0A0V8QDF5"/>
<keyword evidence="4" id="KW-1003">Cell membrane</keyword>
<feature type="binding site" evidence="12">
    <location>
        <position position="312"/>
    </location>
    <ligand>
        <name>K(+)</name>
        <dbReference type="ChEBI" id="CHEBI:29103"/>
    </ligand>
</feature>
<comment type="caution">
    <text evidence="14">The sequence shown here is derived from an EMBL/GenBank/DDBJ whole genome shotgun (WGS) entry which is preliminary data.</text>
</comment>
<evidence type="ECO:0000256" key="7">
    <source>
        <dbReference type="ARBA" id="ARBA00022692"/>
    </source>
</evidence>
<evidence type="ECO:0000256" key="3">
    <source>
        <dbReference type="ARBA" id="ARBA00022448"/>
    </source>
</evidence>
<evidence type="ECO:0000256" key="12">
    <source>
        <dbReference type="PIRSR" id="PIRSR006247-1"/>
    </source>
</evidence>
<feature type="binding site" evidence="12">
    <location>
        <position position="313"/>
    </location>
    <ligand>
        <name>K(+)</name>
        <dbReference type="ChEBI" id="CHEBI:29103"/>
    </ligand>
</feature>
<dbReference type="RefSeq" id="WP_058353179.1">
    <property type="nucleotide sequence ID" value="NZ_CABMMD010000166.1"/>
</dbReference>
<keyword evidence="5" id="KW-0997">Cell inner membrane</keyword>
<feature type="transmembrane region" description="Helical" evidence="13">
    <location>
        <begin position="330"/>
        <end position="348"/>
    </location>
</feature>
<feature type="transmembrane region" description="Helical" evidence="13">
    <location>
        <begin position="37"/>
        <end position="56"/>
    </location>
</feature>
<keyword evidence="15" id="KW-1185">Reference proteome</keyword>
<keyword evidence="10" id="KW-0406">Ion transport</keyword>
<feature type="binding site" evidence="12">
    <location>
        <position position="109"/>
    </location>
    <ligand>
        <name>K(+)</name>
        <dbReference type="ChEBI" id="CHEBI:29103"/>
    </ligand>
</feature>
<evidence type="ECO:0000256" key="6">
    <source>
        <dbReference type="ARBA" id="ARBA00022538"/>
    </source>
</evidence>
<keyword evidence="11 13" id="KW-0472">Membrane</keyword>
<comment type="similarity">
    <text evidence="2">Belongs to the TrkH potassium transport family.</text>
</comment>
<gene>
    <name evidence="14" type="ORF">ASU35_12190</name>
</gene>
<name>A0A0V8QDF5_9FIRM</name>
<dbReference type="OrthoDB" id="9810952at2"/>
<dbReference type="InterPro" id="IPR003445">
    <property type="entry name" value="Cat_transpt"/>
</dbReference>
<evidence type="ECO:0000256" key="8">
    <source>
        <dbReference type="ARBA" id="ARBA00022958"/>
    </source>
</evidence>
<evidence type="ECO:0000313" key="15">
    <source>
        <dbReference type="Proteomes" id="UP000054874"/>
    </source>
</evidence>
<dbReference type="GO" id="GO:0046872">
    <property type="term" value="F:metal ion binding"/>
    <property type="evidence" value="ECO:0007669"/>
    <property type="project" value="UniProtKB-KW"/>
</dbReference>
<dbReference type="PANTHER" id="PTHR32024">
    <property type="entry name" value="TRK SYSTEM POTASSIUM UPTAKE PROTEIN TRKG-RELATED"/>
    <property type="match status" value="1"/>
</dbReference>
<dbReference type="PIRSF" id="PIRSF006247">
    <property type="entry name" value="TrkH"/>
    <property type="match status" value="1"/>
</dbReference>
<feature type="transmembrane region" description="Helical" evidence="13">
    <location>
        <begin position="131"/>
        <end position="150"/>
    </location>
</feature>
<evidence type="ECO:0000256" key="2">
    <source>
        <dbReference type="ARBA" id="ARBA00009137"/>
    </source>
</evidence>
<feature type="transmembrane region" description="Helical" evidence="13">
    <location>
        <begin position="12"/>
        <end position="31"/>
    </location>
</feature>
<sequence length="480" mass="52002">MNNRLIVHLIGKILMVESAFMVPALLVSLIYKEDETLVFLASIGITFATGLLMSRVHIRKNKLSARDGMLIVSFCWILISVFGALPAYLSGAIPSYVDAFFESVSGFTTTGSTILTDVEVLPKSILFWRSLTHWFGGMGVLVFTLILLPSMSGQTQQLMRAESPGPSPSKLVPKIKDTARILYSIYAVMTGIVVVALLLAGMPLYDSIIHAVGAAGTGGFSCKNLSVAYYDSAAIDVILSVAMIAFGINFSIYFMMLTGKWKDIRKNEELRAFLICVAGAILLITLDIRGLTDGILSAFRYALFQVATIISTTGYATADFNLWPTFSKMLLLALMFVGSCAGSTAGGLKQIRLVVMVKALIRSAKQVVHPRSVITLKTEGKTMGNEAVMNIGIFCFFYFALIGGAALLVSLDNFDIETSFTAVLATVSNIGPGIGFVGPMGNFSIFSDFSKLVLSFCMLAGRLEIFPLLVLFQRATWKKA</sequence>
<feature type="transmembrane region" description="Helical" evidence="13">
    <location>
        <begin position="452"/>
        <end position="472"/>
    </location>
</feature>
<evidence type="ECO:0000313" key="14">
    <source>
        <dbReference type="EMBL" id="KSV58567.1"/>
    </source>
</evidence>
<evidence type="ECO:0000256" key="11">
    <source>
        <dbReference type="ARBA" id="ARBA00023136"/>
    </source>
</evidence>
<feature type="transmembrane region" description="Helical" evidence="13">
    <location>
        <begin position="181"/>
        <end position="202"/>
    </location>
</feature>
<feature type="transmembrane region" description="Helical" evidence="13">
    <location>
        <begin position="270"/>
        <end position="286"/>
    </location>
</feature>
<dbReference type="GO" id="GO:0005886">
    <property type="term" value="C:plasma membrane"/>
    <property type="evidence" value="ECO:0007669"/>
    <property type="project" value="UniProtKB-SubCell"/>
</dbReference>
<dbReference type="Proteomes" id="UP000054874">
    <property type="component" value="Unassembled WGS sequence"/>
</dbReference>
<feature type="transmembrane region" description="Helical" evidence="13">
    <location>
        <begin position="387"/>
        <end position="408"/>
    </location>
</feature>
<dbReference type="EMBL" id="LNAM01000166">
    <property type="protein sequence ID" value="KSV58567.1"/>
    <property type="molecule type" value="Genomic_DNA"/>
</dbReference>
<keyword evidence="7 13" id="KW-0812">Transmembrane</keyword>
<feature type="binding site" evidence="12">
    <location>
        <position position="218"/>
    </location>
    <ligand>
        <name>K(+)</name>
        <dbReference type="ChEBI" id="CHEBI:29103"/>
    </ligand>
</feature>
<keyword evidence="9 13" id="KW-1133">Transmembrane helix</keyword>
<keyword evidence="8 12" id="KW-0630">Potassium</keyword>
<keyword evidence="6" id="KW-0633">Potassium transport</keyword>
<proteinExistence type="inferred from homology"/>
<feature type="transmembrane region" description="Helical" evidence="13">
    <location>
        <begin position="233"/>
        <end position="258"/>
    </location>
</feature>
<reference evidence="14 15" key="1">
    <citation type="submission" date="2015-11" db="EMBL/GenBank/DDBJ databases">
        <title>Butyribacter intestini gen. nov., sp. nov., a butyric acid-producing bacterium of the family Lachnospiraceae isolated from the human faeces.</title>
        <authorList>
            <person name="Zou Y."/>
            <person name="Xue W."/>
            <person name="Luo G."/>
            <person name="Lv M."/>
        </authorList>
    </citation>
    <scope>NUCLEOTIDE SEQUENCE [LARGE SCALE GENOMIC DNA]</scope>
    <source>
        <strain evidence="14 15">ACET-33324</strain>
    </source>
</reference>
<accession>A0A0V8QDF5</accession>
<organism evidence="14 15">
    <name type="scientific">Acetivibrio ethanolgignens</name>
    <dbReference type="NCBI Taxonomy" id="290052"/>
    <lineage>
        <taxon>Bacteria</taxon>
        <taxon>Bacillati</taxon>
        <taxon>Bacillota</taxon>
        <taxon>Clostridia</taxon>
        <taxon>Eubacteriales</taxon>
        <taxon>Oscillospiraceae</taxon>
        <taxon>Acetivibrio</taxon>
    </lineage>
</organism>
<comment type="subcellular location">
    <subcellularLocation>
        <location evidence="1">Cell inner membrane</location>
        <topology evidence="1">Multi-pass membrane protein</topology>
    </subcellularLocation>
</comment>
<dbReference type="GO" id="GO:0015379">
    <property type="term" value="F:potassium:chloride symporter activity"/>
    <property type="evidence" value="ECO:0007669"/>
    <property type="project" value="InterPro"/>
</dbReference>
<evidence type="ECO:0000256" key="1">
    <source>
        <dbReference type="ARBA" id="ARBA00004429"/>
    </source>
</evidence>
<dbReference type="InterPro" id="IPR004772">
    <property type="entry name" value="TrkH"/>
</dbReference>
<feature type="binding site" evidence="12">
    <location>
        <position position="429"/>
    </location>
    <ligand>
        <name>K(+)</name>
        <dbReference type="ChEBI" id="CHEBI:29103"/>
    </ligand>
</feature>
<evidence type="ECO:0000256" key="5">
    <source>
        <dbReference type="ARBA" id="ARBA00022519"/>
    </source>
</evidence>
<evidence type="ECO:0000256" key="10">
    <source>
        <dbReference type="ARBA" id="ARBA00023065"/>
    </source>
</evidence>
<feature type="transmembrane region" description="Helical" evidence="13">
    <location>
        <begin position="68"/>
        <end position="89"/>
    </location>
</feature>
<dbReference type="STRING" id="290052.ASU35_12190"/>
<evidence type="ECO:0000256" key="13">
    <source>
        <dbReference type="SAM" id="Phobius"/>
    </source>
</evidence>
<protein>
    <submittedName>
        <fullName evidence="14">Potassium transporter KefA</fullName>
    </submittedName>
</protein>
<feature type="transmembrane region" description="Helical" evidence="13">
    <location>
        <begin position="420"/>
        <end position="440"/>
    </location>
</feature>
<dbReference type="PANTHER" id="PTHR32024:SF2">
    <property type="entry name" value="TRK SYSTEM POTASSIUM UPTAKE PROTEIN TRKG-RELATED"/>
    <property type="match status" value="1"/>
</dbReference>
<keyword evidence="12" id="KW-0479">Metal-binding</keyword>
<evidence type="ECO:0000256" key="4">
    <source>
        <dbReference type="ARBA" id="ARBA00022475"/>
    </source>
</evidence>